<gene>
    <name evidence="5" type="ORF">EVOR1521_LOCUS27446</name>
</gene>
<evidence type="ECO:0000313" key="5">
    <source>
        <dbReference type="EMBL" id="CAJ1405163.1"/>
    </source>
</evidence>
<dbReference type="Pfam" id="PF03109">
    <property type="entry name" value="ABC1"/>
    <property type="match status" value="1"/>
</dbReference>
<proteinExistence type="inferred from homology"/>
<evidence type="ECO:0000313" key="6">
    <source>
        <dbReference type="Proteomes" id="UP001178507"/>
    </source>
</evidence>
<sequence length="846" mass="92899">MEDALLLDSFSLGSAFVPAPVLAAPLPPANPALRRKTDTRRSSYSYGPLALAGSLTVLAARRAKVKRRAQGTMQDLSKQMRQQRKQLEASMEKDEDLKLMMQGLRGSGLNDSDRQIEGLEMRLVDIPTDEESGLPLTYDPTILADYFDRLPGVQLQRILQIISTGAPLIGMIAWDRLTGRVDTDAQVKQAAKFNEIVTTLGPFFIKLGQALSIRPDLLSPRAMVELQKLCDKVPSYATDIAMATLEAEFSEKFGRPTRKEDVFSEITAAPVAAASLGQVYKAVLREPAGEEVAVKVQRPAVLETVSLDLYLIRKLAKFTAWLQDVGLRDSRRTDFVGLLDEFASRIYEELDYNKECANGLLVEEHMSHLDRVKIPKNFEQYCCRKVHVAEWVEGEKLSQSQAGDVRQLVNVGVVAYLTQLLDKGLFHADPHPGNMLRTPDGRLAILDFGLMTRITDDQRYGMVEAISHLVHRDYAEIGTDFQRLDFIPDGVDVKPIVPALSRVFDAALAGGGARGINFNELSADLAQITFEFPFRIPPYFALIIRAIGVLEGIALVGDPDFAIIDEAYPYLSKQLLTNPSDRLRSSFRYMVYGREGVFDADRLIDLLRALEAFRLTERAPDPEELQRAASAKAASGVSGLVQDSSRTDTKVRQVQMSSERVGDRPTSWAMATAESGDGAREALTFLLSPDGAFFRDFLVEETVKGIDCLGRGGIQRLGKRLANASPLRLLPGIGPALLQSPLGPFGDIFAPPLTAEEEKVVDNTTKIIAFLLGDAELAQDAGGFVSGAQSLGSVLQLFREEPQLAAGARELAQKLARRAFELVSARALRRLADRIPGGPSQDMVAA</sequence>
<organism evidence="5 6">
    <name type="scientific">Effrenium voratum</name>
    <dbReference type="NCBI Taxonomy" id="2562239"/>
    <lineage>
        <taxon>Eukaryota</taxon>
        <taxon>Sar</taxon>
        <taxon>Alveolata</taxon>
        <taxon>Dinophyceae</taxon>
        <taxon>Suessiales</taxon>
        <taxon>Symbiodiniaceae</taxon>
        <taxon>Effrenium</taxon>
    </lineage>
</organism>
<accession>A0AA36JHM1</accession>
<comment type="caution">
    <text evidence="5">The sequence shown here is derived from an EMBL/GenBank/DDBJ whole genome shotgun (WGS) entry which is preliminary data.</text>
</comment>
<dbReference type="AlphaFoldDB" id="A0AA36JHM1"/>
<comment type="similarity">
    <text evidence="1">Belongs to the protein kinase superfamily. ADCK protein kinase family.</text>
</comment>
<protein>
    <recommendedName>
        <fullName evidence="4">Protein kinase domain-containing protein</fullName>
    </recommendedName>
</protein>
<dbReference type="InterPro" id="IPR004147">
    <property type="entry name" value="ABC1_dom"/>
</dbReference>
<reference evidence="5" key="1">
    <citation type="submission" date="2023-08" db="EMBL/GenBank/DDBJ databases">
        <authorList>
            <person name="Chen Y."/>
            <person name="Shah S."/>
            <person name="Dougan E. K."/>
            <person name="Thang M."/>
            <person name="Chan C."/>
        </authorList>
    </citation>
    <scope>NUCLEOTIDE SEQUENCE</scope>
</reference>
<dbReference type="GO" id="GO:0004672">
    <property type="term" value="F:protein kinase activity"/>
    <property type="evidence" value="ECO:0007669"/>
    <property type="project" value="InterPro"/>
</dbReference>
<dbReference type="InterPro" id="IPR000719">
    <property type="entry name" value="Prot_kinase_dom"/>
</dbReference>
<dbReference type="GO" id="GO:0005524">
    <property type="term" value="F:ATP binding"/>
    <property type="evidence" value="ECO:0007669"/>
    <property type="project" value="InterPro"/>
</dbReference>
<feature type="region of interest" description="Disordered" evidence="3">
    <location>
        <begin position="636"/>
        <end position="667"/>
    </location>
</feature>
<dbReference type="PROSITE" id="PS50011">
    <property type="entry name" value="PROTEIN_KINASE_DOM"/>
    <property type="match status" value="1"/>
</dbReference>
<dbReference type="Proteomes" id="UP001178507">
    <property type="component" value="Unassembled WGS sequence"/>
</dbReference>
<dbReference type="InterPro" id="IPR011009">
    <property type="entry name" value="Kinase-like_dom_sf"/>
</dbReference>
<feature type="domain" description="Protein kinase" evidence="4">
    <location>
        <begin position="265"/>
        <end position="598"/>
    </location>
</feature>
<dbReference type="Gene3D" id="1.10.510.10">
    <property type="entry name" value="Transferase(Phosphotransferase) domain 1"/>
    <property type="match status" value="1"/>
</dbReference>
<dbReference type="PANTHER" id="PTHR10566:SF117">
    <property type="entry name" value="UNUSUAL PROTEIN KINASE-RELATED"/>
    <property type="match status" value="1"/>
</dbReference>
<evidence type="ECO:0000256" key="1">
    <source>
        <dbReference type="ARBA" id="ARBA00009670"/>
    </source>
</evidence>
<evidence type="ECO:0000256" key="2">
    <source>
        <dbReference type="SAM" id="Coils"/>
    </source>
</evidence>
<dbReference type="CDD" id="cd05121">
    <property type="entry name" value="ABC1_ADCK3-like"/>
    <property type="match status" value="1"/>
</dbReference>
<evidence type="ECO:0000259" key="4">
    <source>
        <dbReference type="PROSITE" id="PS50011"/>
    </source>
</evidence>
<dbReference type="EMBL" id="CAUJNA010003572">
    <property type="protein sequence ID" value="CAJ1405163.1"/>
    <property type="molecule type" value="Genomic_DNA"/>
</dbReference>
<keyword evidence="2" id="KW-0175">Coiled coil</keyword>
<keyword evidence="6" id="KW-1185">Reference proteome</keyword>
<dbReference type="PANTHER" id="PTHR10566">
    <property type="entry name" value="CHAPERONE-ACTIVITY OF BC1 COMPLEX CABC1 -RELATED"/>
    <property type="match status" value="1"/>
</dbReference>
<name>A0AA36JHM1_9DINO</name>
<evidence type="ECO:0000256" key="3">
    <source>
        <dbReference type="SAM" id="MobiDB-lite"/>
    </source>
</evidence>
<dbReference type="InterPro" id="IPR050154">
    <property type="entry name" value="UbiB_kinase"/>
</dbReference>
<feature type="coiled-coil region" evidence="2">
    <location>
        <begin position="66"/>
        <end position="97"/>
    </location>
</feature>
<dbReference type="SUPFAM" id="SSF56112">
    <property type="entry name" value="Protein kinase-like (PK-like)"/>
    <property type="match status" value="1"/>
</dbReference>